<keyword evidence="1" id="KW-0862">Zinc</keyword>
<evidence type="ECO:0000313" key="4">
    <source>
        <dbReference type="EMBL" id="OVA13525.1"/>
    </source>
</evidence>
<gene>
    <name evidence="4" type="ORF">BVC80_379g56</name>
</gene>
<keyword evidence="5" id="KW-1185">Reference proteome</keyword>
<feature type="region of interest" description="Disordered" evidence="2">
    <location>
        <begin position="323"/>
        <end position="372"/>
    </location>
</feature>
<dbReference type="Gene3D" id="3.30.40.10">
    <property type="entry name" value="Zinc/RING finger domain, C3HC4 (zinc finger)"/>
    <property type="match status" value="1"/>
</dbReference>
<dbReference type="PANTHER" id="PTHR34451">
    <property type="entry name" value="PHD FINGER FAMILY PROTEIN"/>
    <property type="match status" value="1"/>
</dbReference>
<dbReference type="OrthoDB" id="692041at2759"/>
<dbReference type="InterPro" id="IPR001841">
    <property type="entry name" value="Znf_RING"/>
</dbReference>
<dbReference type="PANTHER" id="PTHR34451:SF7">
    <property type="entry name" value="PHD FINGER FAMILY PROTEIN"/>
    <property type="match status" value="1"/>
</dbReference>
<reference evidence="4 5" key="1">
    <citation type="journal article" date="2017" name="Mol. Plant">
        <title>The Genome of Medicinal Plant Macleaya cordata Provides New Insights into Benzylisoquinoline Alkaloids Metabolism.</title>
        <authorList>
            <person name="Liu X."/>
            <person name="Liu Y."/>
            <person name="Huang P."/>
            <person name="Ma Y."/>
            <person name="Qing Z."/>
            <person name="Tang Q."/>
            <person name="Cao H."/>
            <person name="Cheng P."/>
            <person name="Zheng Y."/>
            <person name="Yuan Z."/>
            <person name="Zhou Y."/>
            <person name="Liu J."/>
            <person name="Tang Z."/>
            <person name="Zhuo Y."/>
            <person name="Zhang Y."/>
            <person name="Yu L."/>
            <person name="Huang J."/>
            <person name="Yang P."/>
            <person name="Peng Q."/>
            <person name="Zhang J."/>
            <person name="Jiang W."/>
            <person name="Zhang Z."/>
            <person name="Lin K."/>
            <person name="Ro D.K."/>
            <person name="Chen X."/>
            <person name="Xiong X."/>
            <person name="Shang Y."/>
            <person name="Huang S."/>
            <person name="Zeng J."/>
        </authorList>
    </citation>
    <scope>NUCLEOTIDE SEQUENCE [LARGE SCALE GENOMIC DNA]</scope>
    <source>
        <strain evidence="5">cv. BLH2017</strain>
        <tissue evidence="4">Root</tissue>
    </source>
</reference>
<evidence type="ECO:0000259" key="3">
    <source>
        <dbReference type="PROSITE" id="PS50089"/>
    </source>
</evidence>
<feature type="compositionally biased region" description="Basic and acidic residues" evidence="2">
    <location>
        <begin position="340"/>
        <end position="351"/>
    </location>
</feature>
<dbReference type="OMA" id="ATARVEM"/>
<name>A0A200QSU9_MACCD</name>
<proteinExistence type="predicted"/>
<keyword evidence="1" id="KW-0479">Metal-binding</keyword>
<protein>
    <submittedName>
        <fullName evidence="4">Zinc finger protein</fullName>
    </submittedName>
</protein>
<keyword evidence="1" id="KW-0863">Zinc-finger</keyword>
<comment type="caution">
    <text evidence="4">The sequence shown here is derived from an EMBL/GenBank/DDBJ whole genome shotgun (WGS) entry which is preliminary data.</text>
</comment>
<dbReference type="GO" id="GO:0008270">
    <property type="term" value="F:zinc ion binding"/>
    <property type="evidence" value="ECO:0007669"/>
    <property type="project" value="UniProtKB-KW"/>
</dbReference>
<evidence type="ECO:0000313" key="5">
    <source>
        <dbReference type="Proteomes" id="UP000195402"/>
    </source>
</evidence>
<dbReference type="InParanoid" id="A0A200QSU9"/>
<dbReference type="PROSITE" id="PS50089">
    <property type="entry name" value="ZF_RING_2"/>
    <property type="match status" value="1"/>
</dbReference>
<evidence type="ECO:0000256" key="1">
    <source>
        <dbReference type="PROSITE-ProRule" id="PRU00175"/>
    </source>
</evidence>
<feature type="domain" description="RING-type" evidence="3">
    <location>
        <begin position="46"/>
        <end position="91"/>
    </location>
</feature>
<organism evidence="4 5">
    <name type="scientific">Macleaya cordata</name>
    <name type="common">Five-seeded plume-poppy</name>
    <name type="synonym">Bocconia cordata</name>
    <dbReference type="NCBI Taxonomy" id="56857"/>
    <lineage>
        <taxon>Eukaryota</taxon>
        <taxon>Viridiplantae</taxon>
        <taxon>Streptophyta</taxon>
        <taxon>Embryophyta</taxon>
        <taxon>Tracheophyta</taxon>
        <taxon>Spermatophyta</taxon>
        <taxon>Magnoliopsida</taxon>
        <taxon>Ranunculales</taxon>
        <taxon>Papaveraceae</taxon>
        <taxon>Papaveroideae</taxon>
        <taxon>Macleaya</taxon>
    </lineage>
</organism>
<dbReference type="InterPro" id="IPR013083">
    <property type="entry name" value="Znf_RING/FYVE/PHD"/>
</dbReference>
<dbReference type="Proteomes" id="UP000195402">
    <property type="component" value="Unassembled WGS sequence"/>
</dbReference>
<accession>A0A200QSU9</accession>
<dbReference type="AlphaFoldDB" id="A0A200QSU9"/>
<dbReference type="EMBL" id="MVGT01001110">
    <property type="protein sequence ID" value="OVA13525.1"/>
    <property type="molecule type" value="Genomic_DNA"/>
</dbReference>
<evidence type="ECO:0000256" key="2">
    <source>
        <dbReference type="SAM" id="MobiDB-lite"/>
    </source>
</evidence>
<dbReference type="STRING" id="56857.A0A200QSU9"/>
<feature type="compositionally biased region" description="Polar residues" evidence="2">
    <location>
        <begin position="357"/>
        <end position="372"/>
    </location>
</feature>
<sequence length="372" mass="40178">MKLDKASECGGCGSDHRWILHNVRDRGIYRRLCTSCVLKFHAGLFCPVCFEVYEGSSLLNDRVMCLNCPSVSHKTCVSEDIQSNYVCPSCSSPSFVFLDSNKKSSDGDGTSLPARNSNSIDLNSAKILVAAAKISSTSMSKAATAARVDAERRVKEAAFARKRAREALERVVSLGVKEKEKVVKPTLERVVSLGFKEKEKVVNPTPVSVVEHKKKPKGSNSAVTAAVAAQKRIQNQYRAVGNDKSGTVPVTSNNVREKERLVGLHAPGVVQKPSNNGAPVENMDELKVSSPVMGCQQLQSSDTVKEKKSDLLNQVVPVQKDKNGLVSAASFARHPSQNSHDMEKEGEKSKALADSGAGTQLIHSSQDTLVSK</sequence>